<dbReference type="InterPro" id="IPR002197">
    <property type="entry name" value="HTH_Fis"/>
</dbReference>
<evidence type="ECO:0000259" key="9">
    <source>
        <dbReference type="PROSITE" id="PS50110"/>
    </source>
</evidence>
<dbReference type="PROSITE" id="PS50045">
    <property type="entry name" value="SIGMA54_INTERACT_4"/>
    <property type="match status" value="1"/>
</dbReference>
<dbReference type="Gene3D" id="3.40.50.2300">
    <property type="match status" value="1"/>
</dbReference>
<dbReference type="SMART" id="SM00448">
    <property type="entry name" value="REC"/>
    <property type="match status" value="1"/>
</dbReference>
<evidence type="ECO:0000313" key="11">
    <source>
        <dbReference type="Proteomes" id="UP000030451"/>
    </source>
</evidence>
<feature type="domain" description="Sigma-54 factor interaction" evidence="8">
    <location>
        <begin position="142"/>
        <end position="344"/>
    </location>
</feature>
<dbReference type="OrthoDB" id="9802186at2"/>
<evidence type="ECO:0000256" key="6">
    <source>
        <dbReference type="ARBA" id="ARBA00023163"/>
    </source>
</evidence>
<dbReference type="Gene3D" id="3.40.50.300">
    <property type="entry name" value="P-loop containing nucleotide triphosphate hydrolases"/>
    <property type="match status" value="1"/>
</dbReference>
<evidence type="ECO:0000256" key="5">
    <source>
        <dbReference type="ARBA" id="ARBA00023015"/>
    </source>
</evidence>
<keyword evidence="1 7" id="KW-0597">Phosphoprotein</keyword>
<dbReference type="Pfam" id="PF00072">
    <property type="entry name" value="Response_reg"/>
    <property type="match status" value="1"/>
</dbReference>
<evidence type="ECO:0000313" key="10">
    <source>
        <dbReference type="EMBL" id="KGY10407.1"/>
    </source>
</evidence>
<keyword evidence="3" id="KW-0067">ATP-binding</keyword>
<dbReference type="GO" id="GO:0043565">
    <property type="term" value="F:sequence-specific DNA binding"/>
    <property type="evidence" value="ECO:0007669"/>
    <property type="project" value="InterPro"/>
</dbReference>
<dbReference type="InterPro" id="IPR027417">
    <property type="entry name" value="P-loop_NTPase"/>
</dbReference>
<dbReference type="Pfam" id="PF25601">
    <property type="entry name" value="AAA_lid_14"/>
    <property type="match status" value="1"/>
</dbReference>
<dbReference type="FunFam" id="3.40.50.2300:FF:000018">
    <property type="entry name" value="DNA-binding transcriptional regulator NtrC"/>
    <property type="match status" value="1"/>
</dbReference>
<dbReference type="GO" id="GO:0006355">
    <property type="term" value="P:regulation of DNA-templated transcription"/>
    <property type="evidence" value="ECO:0007669"/>
    <property type="project" value="InterPro"/>
</dbReference>
<evidence type="ECO:0000256" key="4">
    <source>
        <dbReference type="ARBA" id="ARBA00023012"/>
    </source>
</evidence>
<evidence type="ECO:0000256" key="1">
    <source>
        <dbReference type="ARBA" id="ARBA00022553"/>
    </source>
</evidence>
<dbReference type="InterPro" id="IPR011006">
    <property type="entry name" value="CheY-like_superfamily"/>
</dbReference>
<dbReference type="RefSeq" id="WP_038188881.1">
    <property type="nucleotide sequence ID" value="NZ_JRWP01000004.1"/>
</dbReference>
<feature type="modified residue" description="4-aspartylphosphate" evidence="7">
    <location>
        <position position="56"/>
    </location>
</feature>
<protein>
    <submittedName>
        <fullName evidence="10">Chemotaxis protein CheY</fullName>
    </submittedName>
</protein>
<dbReference type="InterPro" id="IPR058031">
    <property type="entry name" value="AAA_lid_NorR"/>
</dbReference>
<proteinExistence type="predicted"/>
<dbReference type="PANTHER" id="PTHR32071:SF29">
    <property type="entry name" value="PHOSPHOGLYCERATE TRANSPORT SYSTEM TRANSCRIPTIONAL REGULATORY PROTEIN PGTA"/>
    <property type="match status" value="1"/>
</dbReference>
<name>A0A0A5HXW6_PHOS4</name>
<dbReference type="SUPFAM" id="SSF52540">
    <property type="entry name" value="P-loop containing nucleoside triphosphate hydrolases"/>
    <property type="match status" value="1"/>
</dbReference>
<keyword evidence="4" id="KW-0902">Two-component regulatory system</keyword>
<keyword evidence="6" id="KW-0804">Transcription</keyword>
<dbReference type="PANTHER" id="PTHR32071">
    <property type="entry name" value="TRANSCRIPTIONAL REGULATORY PROTEIN"/>
    <property type="match status" value="1"/>
</dbReference>
<dbReference type="Proteomes" id="UP000030451">
    <property type="component" value="Unassembled WGS sequence"/>
</dbReference>
<evidence type="ECO:0000256" key="7">
    <source>
        <dbReference type="PROSITE-ProRule" id="PRU00169"/>
    </source>
</evidence>
<keyword evidence="2" id="KW-0547">Nucleotide-binding</keyword>
<dbReference type="SUPFAM" id="SSF46689">
    <property type="entry name" value="Homeodomain-like"/>
    <property type="match status" value="1"/>
</dbReference>
<dbReference type="Gene3D" id="1.10.8.60">
    <property type="match status" value="1"/>
</dbReference>
<dbReference type="GO" id="GO:0000160">
    <property type="term" value="P:phosphorelay signal transduction system"/>
    <property type="evidence" value="ECO:0007669"/>
    <property type="project" value="UniProtKB-KW"/>
</dbReference>
<evidence type="ECO:0000256" key="2">
    <source>
        <dbReference type="ARBA" id="ARBA00022741"/>
    </source>
</evidence>
<reference evidence="10 11" key="1">
    <citation type="submission" date="2014-10" db="EMBL/GenBank/DDBJ databases">
        <title>Genome sequencing of Vibrio sinaloensis T08.</title>
        <authorList>
            <person name="Chan K.-G."/>
            <person name="Mohamad N.I."/>
        </authorList>
    </citation>
    <scope>NUCLEOTIDE SEQUENCE [LARGE SCALE GENOMIC DNA]</scope>
    <source>
        <strain evidence="10 11">T08</strain>
    </source>
</reference>
<dbReference type="Pfam" id="PF02954">
    <property type="entry name" value="HTH_8"/>
    <property type="match status" value="1"/>
</dbReference>
<dbReference type="InterPro" id="IPR009057">
    <property type="entry name" value="Homeodomain-like_sf"/>
</dbReference>
<dbReference type="PROSITE" id="PS00688">
    <property type="entry name" value="SIGMA54_INTERACT_3"/>
    <property type="match status" value="1"/>
</dbReference>
<dbReference type="InterPro" id="IPR001789">
    <property type="entry name" value="Sig_transdc_resp-reg_receiver"/>
</dbReference>
<evidence type="ECO:0000259" key="8">
    <source>
        <dbReference type="PROSITE" id="PS50045"/>
    </source>
</evidence>
<dbReference type="InterPro" id="IPR002078">
    <property type="entry name" value="Sigma_54_int"/>
</dbReference>
<feature type="domain" description="Response regulatory" evidence="9">
    <location>
        <begin position="7"/>
        <end position="121"/>
    </location>
</feature>
<dbReference type="PROSITE" id="PS50110">
    <property type="entry name" value="RESPONSE_REGULATORY"/>
    <property type="match status" value="1"/>
</dbReference>
<dbReference type="STRING" id="379097.SE23_04940"/>
<dbReference type="EMBL" id="JRWP01000004">
    <property type="protein sequence ID" value="KGY10407.1"/>
    <property type="molecule type" value="Genomic_DNA"/>
</dbReference>
<organism evidence="10 11">
    <name type="scientific">Photobacterium sp. (strain ATCC 43367)</name>
    <dbReference type="NCBI Taxonomy" id="379097"/>
    <lineage>
        <taxon>Bacteria</taxon>
        <taxon>Pseudomonadati</taxon>
        <taxon>Pseudomonadota</taxon>
        <taxon>Gammaproteobacteria</taxon>
        <taxon>Vibrionales</taxon>
        <taxon>Vibrionaceae</taxon>
        <taxon>Vibrio</taxon>
        <taxon>Vibrio oreintalis group</taxon>
    </lineage>
</organism>
<gene>
    <name evidence="10" type="ORF">NM06_05750</name>
</gene>
<dbReference type="SUPFAM" id="SSF52172">
    <property type="entry name" value="CheY-like"/>
    <property type="match status" value="1"/>
</dbReference>
<accession>A0A0A5HXW6</accession>
<sequence length="420" mass="47343">MQTLNYSVLLVDDDQDVLDSYKHLMDIAGLTAKALLDPTEATGYLKRDWPGVVLLDMYMPQMHGMELLEKIKQIDDRIPVIVITGHGDIPMAVDAVRKGACEFIEKPINPAELLEMLKSHLDLRRAFVEQKKQMVATIDKSLVGKSAQLEQIRHLLSQYLLLENHVVIWGESGSGRHLAANLLHTMSSQPNRCEAIHADPNLSESQLSEMLARVTAGTLLLDGAEQLSEPCQRMLAQHLIANEREGKAFRAIAIFGKDPEQLIAEQSLIPELYYVLNQGVIEMPPLRQRPDDVVVLFHHFLKQSCLKLGKVIPKVDPNYLSVLRGHLWPGNVRELRNVAELFAVGIVKLTGKDKIYTQAETMLPLDELVDDFEKGVIEDALFLHSGRVSDAADYLKVPRKKLYLRMKKHDIDKESFKSAK</sequence>
<dbReference type="InterPro" id="IPR025944">
    <property type="entry name" value="Sigma_54_int_dom_CS"/>
</dbReference>
<comment type="caution">
    <text evidence="10">The sequence shown here is derived from an EMBL/GenBank/DDBJ whole genome shotgun (WGS) entry which is preliminary data.</text>
</comment>
<dbReference type="GO" id="GO:0005524">
    <property type="term" value="F:ATP binding"/>
    <property type="evidence" value="ECO:0007669"/>
    <property type="project" value="UniProtKB-KW"/>
</dbReference>
<dbReference type="Pfam" id="PF14532">
    <property type="entry name" value="Sigma54_activ_2"/>
    <property type="match status" value="1"/>
</dbReference>
<evidence type="ECO:0000256" key="3">
    <source>
        <dbReference type="ARBA" id="ARBA00022840"/>
    </source>
</evidence>
<keyword evidence="5" id="KW-0805">Transcription regulation</keyword>
<dbReference type="Gene3D" id="1.10.10.60">
    <property type="entry name" value="Homeodomain-like"/>
    <property type="match status" value="1"/>
</dbReference>
<dbReference type="AlphaFoldDB" id="A0A0A5HXW6"/>